<name>A0ABY2DCB9_9ACTN</name>
<evidence type="ECO:0000313" key="1">
    <source>
        <dbReference type="EMBL" id="TDB82942.1"/>
    </source>
</evidence>
<proteinExistence type="predicted"/>
<reference evidence="1 2" key="1">
    <citation type="submission" date="2019-02" db="EMBL/GenBank/DDBJ databases">
        <title>Draft genome sequences of novel Actinobacteria.</title>
        <authorList>
            <person name="Sahin N."/>
            <person name="Ay H."/>
            <person name="Saygin H."/>
        </authorList>
    </citation>
    <scope>NUCLEOTIDE SEQUENCE [LARGE SCALE GENOMIC DNA]</scope>
    <source>
        <strain evidence="1 2">JCM 30529</strain>
    </source>
</reference>
<gene>
    <name evidence="1" type="ORF">E1091_18550</name>
</gene>
<organism evidence="1 2">
    <name type="scientific">Micromonospora fluostatini</name>
    <dbReference type="NCBI Taxonomy" id="1629071"/>
    <lineage>
        <taxon>Bacteria</taxon>
        <taxon>Bacillati</taxon>
        <taxon>Actinomycetota</taxon>
        <taxon>Actinomycetes</taxon>
        <taxon>Micromonosporales</taxon>
        <taxon>Micromonosporaceae</taxon>
        <taxon>Micromonospora</taxon>
    </lineage>
</organism>
<keyword evidence="2" id="KW-1185">Reference proteome</keyword>
<dbReference type="EMBL" id="SMKE01000975">
    <property type="protein sequence ID" value="TDB82942.1"/>
    <property type="molecule type" value="Genomic_DNA"/>
</dbReference>
<accession>A0ABY2DCB9</accession>
<evidence type="ECO:0000313" key="2">
    <source>
        <dbReference type="Proteomes" id="UP000295626"/>
    </source>
</evidence>
<dbReference type="Proteomes" id="UP000295626">
    <property type="component" value="Unassembled WGS sequence"/>
</dbReference>
<protein>
    <submittedName>
        <fullName evidence="1">Uncharacterized protein</fullName>
    </submittedName>
</protein>
<comment type="caution">
    <text evidence="1">The sequence shown here is derived from an EMBL/GenBank/DDBJ whole genome shotgun (WGS) entry which is preliminary data.</text>
</comment>
<sequence length="135" mass="15281">MEDLRQQMQAETTPFRLRAMPKPRWRAFVGEHPPRKDDEGGIDDRDRVVGVNTETFYTALIRESVVDPALDEEDWAYLLGGEVQDEQGKTLAVEARLTSRQFDDLADAAWGLNRRDIDVPFSPAASRMTRGSGTE</sequence>